<dbReference type="Proteomes" id="UP000441455">
    <property type="component" value="Unassembled WGS sequence"/>
</dbReference>
<evidence type="ECO:0000313" key="2">
    <source>
        <dbReference type="Proteomes" id="UP000441455"/>
    </source>
</evidence>
<dbReference type="EMBL" id="VULN01000009">
    <property type="protein sequence ID" value="MSS82420.1"/>
    <property type="molecule type" value="Genomic_DNA"/>
</dbReference>
<comment type="caution">
    <text evidence="1">The sequence shown here is derived from an EMBL/GenBank/DDBJ whole genome shotgun (WGS) entry which is preliminary data.</text>
</comment>
<dbReference type="RefSeq" id="WP_229778485.1">
    <property type="nucleotide sequence ID" value="NZ_VULN01000009.1"/>
</dbReference>
<sequence>MSIEGLENLIGKIVRIKPMVIRSETGDIIRARWLPEESDFGKKETICRGQMLLNVGKPTAGKGGPAARPYSVRVGGPGRAGSFVFYRTPDVHIVTVQQIKRECPTPMV</sequence>
<proteinExistence type="predicted"/>
<name>A0A6N7VN47_ACIFE</name>
<gene>
    <name evidence="1" type="ORF">FX155_07410</name>
</gene>
<protein>
    <submittedName>
        <fullName evidence="1">Uncharacterized protein</fullName>
    </submittedName>
</protein>
<reference evidence="1 2" key="1">
    <citation type="submission" date="2019-08" db="EMBL/GenBank/DDBJ databases">
        <title>In-depth cultivation of the pig gut microbiome towards novel bacterial diversity and tailored functional studies.</title>
        <authorList>
            <person name="Wylensek D."/>
            <person name="Hitch T.C.A."/>
            <person name="Clavel T."/>
        </authorList>
    </citation>
    <scope>NUCLEOTIDE SEQUENCE [LARGE SCALE GENOMIC DNA]</scope>
    <source>
        <strain evidence="1 2">WCA-389-WT-5B</strain>
    </source>
</reference>
<dbReference type="AlphaFoldDB" id="A0A6N7VN47"/>
<accession>A0A6N7VN47</accession>
<evidence type="ECO:0000313" key="1">
    <source>
        <dbReference type="EMBL" id="MSS82420.1"/>
    </source>
</evidence>
<organism evidence="1 2">
    <name type="scientific">Acidaminococcus fermentans</name>
    <dbReference type="NCBI Taxonomy" id="905"/>
    <lineage>
        <taxon>Bacteria</taxon>
        <taxon>Bacillati</taxon>
        <taxon>Bacillota</taxon>
        <taxon>Negativicutes</taxon>
        <taxon>Acidaminococcales</taxon>
        <taxon>Acidaminococcaceae</taxon>
        <taxon>Acidaminococcus</taxon>
    </lineage>
</organism>